<dbReference type="RefSeq" id="YP_003517891.1">
    <property type="nucleotide sequence ID" value="NC_013953.1"/>
</dbReference>
<evidence type="ECO:0000313" key="1">
    <source>
        <dbReference type="EMBL" id="ADD73860.1"/>
    </source>
</evidence>
<dbReference type="Pfam" id="PF07134">
    <property type="entry name" value="AcMNPV_Orf18"/>
    <property type="match status" value="1"/>
</dbReference>
<protein>
    <submittedName>
        <fullName evidence="1">ORF151</fullName>
    </submittedName>
</protein>
<proteinExistence type="predicted"/>
<dbReference type="InterPro" id="IPR010785">
    <property type="entry name" value="AcMNPV_AC18"/>
</dbReference>
<reference evidence="1 2" key="1">
    <citation type="journal article" date="2010" name="BMC Genomics">
        <title>Genomic sequencing and analyses of Lymantria xylina multiple nucleopolyhedrovirus.</title>
        <authorList>
            <person name="Nai Y.S."/>
            <person name="Wu C.Y."/>
            <person name="Wang T.C."/>
            <person name="Chen Y.R."/>
            <person name="Lau W.H."/>
            <person name="Lo C.F."/>
            <person name="Tsai M.F."/>
            <person name="Wang C.H."/>
        </authorList>
    </citation>
    <scope>NUCLEOTIDE SEQUENCE [LARGE SCALE GENOMIC DNA]</scope>
    <source>
        <strain evidence="1">LyxyMNPV-5</strain>
    </source>
</reference>
<dbReference type="Proteomes" id="UP000203822">
    <property type="component" value="Segment"/>
</dbReference>
<dbReference type="EMBL" id="GQ202541">
    <property type="protein sequence ID" value="ADD73860.1"/>
    <property type="molecule type" value="Genomic_DNA"/>
</dbReference>
<name>D4N2I8_9ABAC</name>
<dbReference type="GeneID" id="8919492"/>
<sequence length="377" mass="43102">MYKNIQLNLNHLFLKKTINDRLRSHVFEALPGYFRRECLKSASSRWLVTGRAAEAAHGATRVTVDEITAESLDENDFADPDACGEPTRRRLERLVRRSARAANEILAGPAIAQIMRDAADGRNVLHLQAGAVAFRPDDMVFELDERAPLTRACFRVEKDRYLLRFGLNVRMTAREGNAIRRLDGRADSKPAYYWELCFMTVVINDLRAGLFCRTTQKRLFGVDVRVKSLEFVAYDKLESLLFNCMRRVVCDLDGPERCEAIALRANALISKCSQRAKRIASPPPPPELFYSIKDVKGMLYQHGRDALPAIFWLAKNNRFADPLRNIVGREIDFLKGVYYDCETENSPYSKAFALFFNLLSRRPPQAKWTTQKLIDKS</sequence>
<evidence type="ECO:0000313" key="2">
    <source>
        <dbReference type="Proteomes" id="UP000203822"/>
    </source>
</evidence>
<accession>D4N2I8</accession>
<organism evidence="1 2">
    <name type="scientific">Lymantria xylina multiple nucleopolyhedrovirus</name>
    <dbReference type="NCBI Taxonomy" id="2847840"/>
    <lineage>
        <taxon>Viruses</taxon>
        <taxon>Viruses incertae sedis</taxon>
        <taxon>Naldaviricetes</taxon>
        <taxon>Lefavirales</taxon>
        <taxon>Baculoviridae</taxon>
        <taxon>Alphabaculovirus</taxon>
        <taxon>Alphabaculovirus lyxylinae</taxon>
        <taxon>Lymantria xylina nucleopolyhedrovirus</taxon>
    </lineage>
</organism>
<keyword evidence="2" id="KW-1185">Reference proteome</keyword>
<dbReference type="KEGG" id="vg:8919492"/>